<dbReference type="KEGG" id="pdx:Psed_5032"/>
<feature type="transmembrane region" description="Helical" evidence="7">
    <location>
        <begin position="54"/>
        <end position="76"/>
    </location>
</feature>
<keyword evidence="4 7" id="KW-1133">Transmembrane helix</keyword>
<evidence type="ECO:0000256" key="3">
    <source>
        <dbReference type="ARBA" id="ARBA00022692"/>
    </source>
</evidence>
<dbReference type="eggNOG" id="COG3336">
    <property type="taxonomic scope" value="Bacteria"/>
</dbReference>
<feature type="transmembrane region" description="Helical" evidence="7">
    <location>
        <begin position="128"/>
        <end position="150"/>
    </location>
</feature>
<evidence type="ECO:0000256" key="2">
    <source>
        <dbReference type="ARBA" id="ARBA00022475"/>
    </source>
</evidence>
<protein>
    <submittedName>
        <fullName evidence="8">Cytochrome c oxidase caa3-type, assembly factor CtaG-related protein</fullName>
    </submittedName>
</protein>
<dbReference type="GO" id="GO:0005886">
    <property type="term" value="C:plasma membrane"/>
    <property type="evidence" value="ECO:0007669"/>
    <property type="project" value="UniProtKB-SubCell"/>
</dbReference>
<keyword evidence="5 7" id="KW-0472">Membrane</keyword>
<keyword evidence="9" id="KW-1185">Reference proteome</keyword>
<comment type="subcellular location">
    <subcellularLocation>
        <location evidence="1">Cell membrane</location>
        <topology evidence="1">Multi-pass membrane protein</topology>
    </subcellularLocation>
</comment>
<dbReference type="HOGENOM" id="CLU_054944_1_0_11"/>
<sequence>MNALAAALPPLTLGRTLTSWRADPGTLLAAVLLLGGYLTARARHAGPAWPRSRTVCFVLGAASIAFVGCSFLGVYADTLFWPRAAQNVVLLMVTPLLLAMGSPVRLVADLLPPGSRARWSRVLHSAPARALTFPLVVTVVLVVPMLVLYLSPLYPLTLRSTVASGLSGTMLVVAGWLYFWTRLRVDPTPRADPYLVTLWITVVEVVGDAVLGLVLWLGPLVGADHYLALHRDWGPDLRLDQVLGAGVLWVGGDVVGLPFIGIVVARMTREDEQRAVEIDAELDAREAAAAAQQDDPEDTAPSRLWWEDDPQLAERFRRR</sequence>
<feature type="transmembrane region" description="Helical" evidence="7">
    <location>
        <begin position="88"/>
        <end position="108"/>
    </location>
</feature>
<dbReference type="InterPro" id="IPR019108">
    <property type="entry name" value="Caa3_assmbl_CtaG-rel"/>
</dbReference>
<keyword evidence="2" id="KW-1003">Cell membrane</keyword>
<evidence type="ECO:0000256" key="4">
    <source>
        <dbReference type="ARBA" id="ARBA00022989"/>
    </source>
</evidence>
<keyword evidence="3 7" id="KW-0812">Transmembrane</keyword>
<feature type="transmembrane region" description="Helical" evidence="7">
    <location>
        <begin position="162"/>
        <end position="181"/>
    </location>
</feature>
<evidence type="ECO:0000256" key="7">
    <source>
        <dbReference type="SAM" id="Phobius"/>
    </source>
</evidence>
<evidence type="ECO:0000256" key="6">
    <source>
        <dbReference type="SAM" id="MobiDB-lite"/>
    </source>
</evidence>
<feature type="region of interest" description="Disordered" evidence="6">
    <location>
        <begin position="286"/>
        <end position="307"/>
    </location>
</feature>
<dbReference type="Proteomes" id="UP000007809">
    <property type="component" value="Chromosome"/>
</dbReference>
<reference evidence="8 9" key="1">
    <citation type="journal article" date="2011" name="J. Bacteriol.">
        <title>Genome sequence of the 1,4-dioxane-degrading Pseudonocardia dioxanivorans strain CB1190.</title>
        <authorList>
            <person name="Sales C.M."/>
            <person name="Mahendra S."/>
            <person name="Grostern A."/>
            <person name="Parales R.E."/>
            <person name="Goodwin L.A."/>
            <person name="Woyke T."/>
            <person name="Nolan M."/>
            <person name="Lapidus A."/>
            <person name="Chertkov O."/>
            <person name="Ovchinnikova G."/>
            <person name="Sczyrba A."/>
            <person name="Alvarez-Cohen L."/>
        </authorList>
    </citation>
    <scope>NUCLEOTIDE SEQUENCE [LARGE SCALE GENOMIC DNA]</scope>
    <source>
        <strain evidence="9">ATCC 55486 / DSM 44775 / JCM 13855 / CB1190</strain>
    </source>
</reference>
<dbReference type="Pfam" id="PF09678">
    <property type="entry name" value="Caa3_CtaG"/>
    <property type="match status" value="1"/>
</dbReference>
<dbReference type="AlphaFoldDB" id="F4CNE6"/>
<feature type="transmembrane region" description="Helical" evidence="7">
    <location>
        <begin position="24"/>
        <end position="42"/>
    </location>
</feature>
<dbReference type="STRING" id="675635.Psed_5032"/>
<evidence type="ECO:0000256" key="1">
    <source>
        <dbReference type="ARBA" id="ARBA00004651"/>
    </source>
</evidence>
<gene>
    <name evidence="8" type="ordered locus">Psed_5032</name>
</gene>
<feature type="transmembrane region" description="Helical" evidence="7">
    <location>
        <begin position="193"/>
        <end position="222"/>
    </location>
</feature>
<dbReference type="RefSeq" id="WP_013677076.1">
    <property type="nucleotide sequence ID" value="NC_015312.1"/>
</dbReference>
<dbReference type="OrthoDB" id="4528950at2"/>
<proteinExistence type="predicted"/>
<evidence type="ECO:0000256" key="5">
    <source>
        <dbReference type="ARBA" id="ARBA00023136"/>
    </source>
</evidence>
<evidence type="ECO:0000313" key="8">
    <source>
        <dbReference type="EMBL" id="AEA27170.1"/>
    </source>
</evidence>
<organism evidence="8 9">
    <name type="scientific">Pseudonocardia dioxanivorans (strain ATCC 55486 / DSM 44775 / JCM 13855 / CB1190)</name>
    <dbReference type="NCBI Taxonomy" id="675635"/>
    <lineage>
        <taxon>Bacteria</taxon>
        <taxon>Bacillati</taxon>
        <taxon>Actinomycetota</taxon>
        <taxon>Actinomycetes</taxon>
        <taxon>Pseudonocardiales</taxon>
        <taxon>Pseudonocardiaceae</taxon>
        <taxon>Pseudonocardia</taxon>
    </lineage>
</organism>
<feature type="transmembrane region" description="Helical" evidence="7">
    <location>
        <begin position="242"/>
        <end position="265"/>
    </location>
</feature>
<evidence type="ECO:0000313" key="9">
    <source>
        <dbReference type="Proteomes" id="UP000007809"/>
    </source>
</evidence>
<accession>F4CNE6</accession>
<name>F4CNE6_PSEUX</name>
<dbReference type="EMBL" id="CP002593">
    <property type="protein sequence ID" value="AEA27170.1"/>
    <property type="molecule type" value="Genomic_DNA"/>
</dbReference>